<dbReference type="EMBL" id="CAJJDP010000159">
    <property type="protein sequence ID" value="CAD8212397.1"/>
    <property type="molecule type" value="Genomic_DNA"/>
</dbReference>
<gene>
    <name evidence="2" type="ORF">POCTA_138.1.T1570136</name>
</gene>
<reference evidence="2" key="1">
    <citation type="submission" date="2021-01" db="EMBL/GenBank/DDBJ databases">
        <authorList>
            <consortium name="Genoscope - CEA"/>
            <person name="William W."/>
        </authorList>
    </citation>
    <scope>NUCLEOTIDE SEQUENCE</scope>
</reference>
<name>A0A8S1YJ38_PAROT</name>
<comment type="caution">
    <text evidence="2">The sequence shown here is derived from an EMBL/GenBank/DDBJ whole genome shotgun (WGS) entry which is preliminary data.</text>
</comment>
<evidence type="ECO:0000313" key="2">
    <source>
        <dbReference type="EMBL" id="CAD8212397.1"/>
    </source>
</evidence>
<dbReference type="OrthoDB" id="310307at2759"/>
<sequence>MKQFEEQRTNQHLNQQNNKIALKRSVSPICKLVLFNNLDSYSKAQKSIRARDDTLILDVLLYLKQQHENKCEITLYHQNNPIDVDKNTYLLPFLQKLKVQQLDYKTDQSRLYQSEIGIEDEGPGLEQKLNERDSSAWGLNLSRLKQNDNSGEINGKLIQQSNEQQLKNEKVSKNNSSTQSSVNMEEQQGISSDNNSQYTILSIECRCCKKSYNSYELKMLLLDAIKKNFIALCQKCHQKIPRSMYSQIQVVEKQYHFIKLSLELEILKKDLIKKMDIQKCQFCNFFCIWDKRKQSVKRFCPICLQNCMISKNY</sequence>
<evidence type="ECO:0000313" key="3">
    <source>
        <dbReference type="Proteomes" id="UP000683925"/>
    </source>
</evidence>
<feature type="compositionally biased region" description="Polar residues" evidence="1">
    <location>
        <begin position="173"/>
        <end position="190"/>
    </location>
</feature>
<organism evidence="2 3">
    <name type="scientific">Paramecium octaurelia</name>
    <dbReference type="NCBI Taxonomy" id="43137"/>
    <lineage>
        <taxon>Eukaryota</taxon>
        <taxon>Sar</taxon>
        <taxon>Alveolata</taxon>
        <taxon>Ciliophora</taxon>
        <taxon>Intramacronucleata</taxon>
        <taxon>Oligohymenophorea</taxon>
        <taxon>Peniculida</taxon>
        <taxon>Parameciidae</taxon>
        <taxon>Paramecium</taxon>
    </lineage>
</organism>
<evidence type="ECO:0000256" key="1">
    <source>
        <dbReference type="SAM" id="MobiDB-lite"/>
    </source>
</evidence>
<accession>A0A8S1YJ38</accession>
<protein>
    <submittedName>
        <fullName evidence="2">Uncharacterized protein</fullName>
    </submittedName>
</protein>
<dbReference type="OMA" id="QKIPRSM"/>
<feature type="region of interest" description="Disordered" evidence="1">
    <location>
        <begin position="164"/>
        <end position="190"/>
    </location>
</feature>
<keyword evidence="3" id="KW-1185">Reference proteome</keyword>
<dbReference type="AlphaFoldDB" id="A0A8S1YJ38"/>
<proteinExistence type="predicted"/>
<dbReference type="Proteomes" id="UP000683925">
    <property type="component" value="Unassembled WGS sequence"/>
</dbReference>